<keyword evidence="5" id="KW-0597">Phosphoprotein</keyword>
<dbReference type="Pfam" id="PF02518">
    <property type="entry name" value="HATPase_c"/>
    <property type="match status" value="1"/>
</dbReference>
<evidence type="ECO:0000256" key="9">
    <source>
        <dbReference type="ARBA" id="ARBA00022989"/>
    </source>
</evidence>
<dbReference type="Gene3D" id="1.10.287.130">
    <property type="match status" value="1"/>
</dbReference>
<evidence type="ECO:0000256" key="10">
    <source>
        <dbReference type="ARBA" id="ARBA00023012"/>
    </source>
</evidence>
<feature type="domain" description="Histidine kinase" evidence="13">
    <location>
        <begin position="233"/>
        <end position="450"/>
    </location>
</feature>
<dbReference type="SMART" id="SM00387">
    <property type="entry name" value="HATPase_c"/>
    <property type="match status" value="1"/>
</dbReference>
<gene>
    <name evidence="15" type="ORF">F8153_00710</name>
</gene>
<dbReference type="GO" id="GO:0000155">
    <property type="term" value="F:phosphorelay sensor kinase activity"/>
    <property type="evidence" value="ECO:0007669"/>
    <property type="project" value="InterPro"/>
</dbReference>
<evidence type="ECO:0000259" key="13">
    <source>
        <dbReference type="PROSITE" id="PS50109"/>
    </source>
</evidence>
<dbReference type="InterPro" id="IPR005467">
    <property type="entry name" value="His_kinase_dom"/>
</dbReference>
<keyword evidence="11" id="KW-0175">Coiled coil</keyword>
<evidence type="ECO:0000256" key="7">
    <source>
        <dbReference type="ARBA" id="ARBA00022692"/>
    </source>
</evidence>
<keyword evidence="12" id="KW-0472">Membrane</keyword>
<dbReference type="SUPFAM" id="SSF47384">
    <property type="entry name" value="Homodimeric domain of signal transducing histidine kinase"/>
    <property type="match status" value="1"/>
</dbReference>
<dbReference type="GO" id="GO:0004721">
    <property type="term" value="F:phosphoprotein phosphatase activity"/>
    <property type="evidence" value="ECO:0007669"/>
    <property type="project" value="TreeGrafter"/>
</dbReference>
<dbReference type="InterPro" id="IPR004358">
    <property type="entry name" value="Sig_transdc_His_kin-like_C"/>
</dbReference>
<keyword evidence="10" id="KW-0902">Two-component regulatory system</keyword>
<evidence type="ECO:0000256" key="3">
    <source>
        <dbReference type="ARBA" id="ARBA00012438"/>
    </source>
</evidence>
<dbReference type="Proteomes" id="UP000465601">
    <property type="component" value="Unassembled WGS sequence"/>
</dbReference>
<comment type="subcellular location">
    <subcellularLocation>
        <location evidence="2">Cell membrane</location>
        <topology evidence="2">Multi-pass membrane protein</topology>
    </subcellularLocation>
</comment>
<evidence type="ECO:0000256" key="5">
    <source>
        <dbReference type="ARBA" id="ARBA00022553"/>
    </source>
</evidence>
<dbReference type="CDD" id="cd00082">
    <property type="entry name" value="HisKA"/>
    <property type="match status" value="1"/>
</dbReference>
<keyword evidence="7 12" id="KW-0812">Transmembrane</keyword>
<dbReference type="SUPFAM" id="SSF158472">
    <property type="entry name" value="HAMP domain-like"/>
    <property type="match status" value="1"/>
</dbReference>
<comment type="catalytic activity">
    <reaction evidence="1">
        <text>ATP + protein L-histidine = ADP + protein N-phospho-L-histidine.</text>
        <dbReference type="EC" id="2.7.13.3"/>
    </reaction>
</comment>
<dbReference type="SMART" id="SM00304">
    <property type="entry name" value="HAMP"/>
    <property type="match status" value="1"/>
</dbReference>
<evidence type="ECO:0000256" key="11">
    <source>
        <dbReference type="SAM" id="Coils"/>
    </source>
</evidence>
<dbReference type="SUPFAM" id="SSF103190">
    <property type="entry name" value="Sensory domain-like"/>
    <property type="match status" value="1"/>
</dbReference>
<keyword evidence="8 15" id="KW-0418">Kinase</keyword>
<dbReference type="InterPro" id="IPR036097">
    <property type="entry name" value="HisK_dim/P_sf"/>
</dbReference>
<evidence type="ECO:0000256" key="4">
    <source>
        <dbReference type="ARBA" id="ARBA00022475"/>
    </source>
</evidence>
<dbReference type="Pfam" id="PF00512">
    <property type="entry name" value="HisKA"/>
    <property type="match status" value="1"/>
</dbReference>
<evidence type="ECO:0000256" key="8">
    <source>
        <dbReference type="ARBA" id="ARBA00022777"/>
    </source>
</evidence>
<dbReference type="InterPro" id="IPR036890">
    <property type="entry name" value="HATPase_C_sf"/>
</dbReference>
<dbReference type="EMBL" id="WBZB01000004">
    <property type="protein sequence ID" value="KAB3533103.1"/>
    <property type="molecule type" value="Genomic_DNA"/>
</dbReference>
<evidence type="ECO:0000256" key="6">
    <source>
        <dbReference type="ARBA" id="ARBA00022679"/>
    </source>
</evidence>
<dbReference type="EC" id="2.7.13.3" evidence="3"/>
<dbReference type="PROSITE" id="PS50109">
    <property type="entry name" value="HIS_KIN"/>
    <property type="match status" value="1"/>
</dbReference>
<dbReference type="InterPro" id="IPR003661">
    <property type="entry name" value="HisK_dim/P_dom"/>
</dbReference>
<evidence type="ECO:0000313" key="16">
    <source>
        <dbReference type="Proteomes" id="UP000465601"/>
    </source>
</evidence>
<dbReference type="InterPro" id="IPR003594">
    <property type="entry name" value="HATPase_dom"/>
</dbReference>
<feature type="transmembrane region" description="Helical" evidence="12">
    <location>
        <begin position="152"/>
        <end position="172"/>
    </location>
</feature>
<feature type="coiled-coil region" evidence="11">
    <location>
        <begin position="267"/>
        <end position="294"/>
    </location>
</feature>
<protein>
    <recommendedName>
        <fullName evidence="3">histidine kinase</fullName>
        <ecNumber evidence="3">2.7.13.3</ecNumber>
    </recommendedName>
</protein>
<keyword evidence="9 12" id="KW-1133">Transmembrane helix</keyword>
<dbReference type="PRINTS" id="PR00344">
    <property type="entry name" value="BCTRLSENSOR"/>
</dbReference>
<dbReference type="PANTHER" id="PTHR45453:SF1">
    <property type="entry name" value="PHOSPHATE REGULON SENSOR PROTEIN PHOR"/>
    <property type="match status" value="1"/>
</dbReference>
<dbReference type="Pfam" id="PF00672">
    <property type="entry name" value="HAMP"/>
    <property type="match status" value="1"/>
</dbReference>
<dbReference type="CDD" id="cd06225">
    <property type="entry name" value="HAMP"/>
    <property type="match status" value="1"/>
</dbReference>
<dbReference type="PROSITE" id="PS50885">
    <property type="entry name" value="HAMP"/>
    <property type="match status" value="1"/>
</dbReference>
<keyword evidence="16" id="KW-1185">Reference proteome</keyword>
<dbReference type="InterPro" id="IPR029151">
    <property type="entry name" value="Sensor-like_sf"/>
</dbReference>
<dbReference type="Gene3D" id="3.30.565.10">
    <property type="entry name" value="Histidine kinase-like ATPase, C-terminal domain"/>
    <property type="match status" value="1"/>
</dbReference>
<organism evidence="15 16">
    <name type="scientific">Alkaliphilus serpentinus</name>
    <dbReference type="NCBI Taxonomy" id="1482731"/>
    <lineage>
        <taxon>Bacteria</taxon>
        <taxon>Bacillati</taxon>
        <taxon>Bacillota</taxon>
        <taxon>Clostridia</taxon>
        <taxon>Peptostreptococcales</taxon>
        <taxon>Natronincolaceae</taxon>
        <taxon>Alkaliphilus</taxon>
    </lineage>
</organism>
<feature type="domain" description="HAMP" evidence="14">
    <location>
        <begin position="173"/>
        <end position="225"/>
    </location>
</feature>
<dbReference type="GO" id="GO:0016036">
    <property type="term" value="P:cellular response to phosphate starvation"/>
    <property type="evidence" value="ECO:0007669"/>
    <property type="project" value="TreeGrafter"/>
</dbReference>
<dbReference type="CDD" id="cd00075">
    <property type="entry name" value="HATPase"/>
    <property type="match status" value="1"/>
</dbReference>
<dbReference type="OrthoDB" id="9813151at2"/>
<comment type="caution">
    <text evidence="15">The sequence shown here is derived from an EMBL/GenBank/DDBJ whole genome shotgun (WGS) entry which is preliminary data.</text>
</comment>
<evidence type="ECO:0000256" key="12">
    <source>
        <dbReference type="SAM" id="Phobius"/>
    </source>
</evidence>
<reference evidence="15 16" key="1">
    <citation type="submission" date="2019-10" db="EMBL/GenBank/DDBJ databases">
        <title>Alkaliphilus serpentinus sp. nov. and Alkaliphilus pronyensis sp. nov., two novel anaerobic alkaliphilic species isolated from the serpentinized-hosted hydrothermal field of the Prony Bay (New Caledonia).</title>
        <authorList>
            <person name="Postec A."/>
        </authorList>
    </citation>
    <scope>NUCLEOTIDE SEQUENCE [LARGE SCALE GENOMIC DNA]</scope>
    <source>
        <strain evidence="15 16">LacT</strain>
    </source>
</reference>
<dbReference type="Gene3D" id="3.30.450.20">
    <property type="entry name" value="PAS domain"/>
    <property type="match status" value="1"/>
</dbReference>
<name>A0A833HR76_9FIRM</name>
<dbReference type="InterPro" id="IPR050351">
    <property type="entry name" value="BphY/WalK/GraS-like"/>
</dbReference>
<evidence type="ECO:0000256" key="2">
    <source>
        <dbReference type="ARBA" id="ARBA00004651"/>
    </source>
</evidence>
<dbReference type="Gene3D" id="1.10.8.500">
    <property type="entry name" value="HAMP domain in histidine kinase"/>
    <property type="match status" value="1"/>
</dbReference>
<evidence type="ECO:0000256" key="1">
    <source>
        <dbReference type="ARBA" id="ARBA00000085"/>
    </source>
</evidence>
<dbReference type="FunFam" id="3.30.565.10:FF:000006">
    <property type="entry name" value="Sensor histidine kinase WalK"/>
    <property type="match status" value="1"/>
</dbReference>
<dbReference type="PANTHER" id="PTHR45453">
    <property type="entry name" value="PHOSPHATE REGULON SENSOR PROTEIN PHOR"/>
    <property type="match status" value="1"/>
</dbReference>
<dbReference type="SMART" id="SM00388">
    <property type="entry name" value="HisKA"/>
    <property type="match status" value="1"/>
</dbReference>
<dbReference type="SUPFAM" id="SSF55874">
    <property type="entry name" value="ATPase domain of HSP90 chaperone/DNA topoisomerase II/histidine kinase"/>
    <property type="match status" value="1"/>
</dbReference>
<accession>A0A833HR76</accession>
<dbReference type="InterPro" id="IPR003660">
    <property type="entry name" value="HAMP_dom"/>
</dbReference>
<evidence type="ECO:0000259" key="14">
    <source>
        <dbReference type="PROSITE" id="PS50885"/>
    </source>
</evidence>
<proteinExistence type="predicted"/>
<keyword evidence="4" id="KW-1003">Cell membrane</keyword>
<dbReference type="AlphaFoldDB" id="A0A833HR76"/>
<sequence>MALLIINIAVYDSIKNNYIVEKEVNYLTQANILSNRVRLSIDEANREFNQLQLNQMMEEVSHLINGRVLIIDDDKNAIYDSFNDIMNTAINTFEIDRSLKGESIANIYNLTNYGATMYVAVPVNYFDRILGVVFISVSLEDVFISINRVKNLLFFISIVTLLLITVISLFFANVISHPIKILTDAMQKTAQGKLNERVEMEGNDEIGQLSRAYNFMSTKLSHIEKQRRDFVANVSHELKTPLSSIKLLAESLIMQSKVEVGIYREFLIDINSEIDRLNEIIDSLLNMVDLDEEKLNLNYELTHINHIVERIVTSIKPLADNKDIRILINQWEKIQIYVDKGKIYQALMNIIHNAVKYTDNGGRITIHIEREGKFAVIKVRDTGHGIPMESLPFIFERFYRVDSARSRKTGGSGLGLSISHQIITLHQGSIEVESQLNIGSTFIIKLPNDINQQF</sequence>
<evidence type="ECO:0000313" key="15">
    <source>
        <dbReference type="EMBL" id="KAB3533103.1"/>
    </source>
</evidence>
<keyword evidence="6" id="KW-0808">Transferase</keyword>
<dbReference type="GO" id="GO:0005886">
    <property type="term" value="C:plasma membrane"/>
    <property type="evidence" value="ECO:0007669"/>
    <property type="project" value="UniProtKB-SubCell"/>
</dbReference>